<reference evidence="2 3" key="1">
    <citation type="journal article" date="2023" name="IScience">
        <title>Expanded male sex-determining region conserved during the evolution of homothallism in the green alga Volvox.</title>
        <authorList>
            <person name="Yamamoto K."/>
            <person name="Matsuzaki R."/>
            <person name="Mahakham W."/>
            <person name="Heman W."/>
            <person name="Sekimoto H."/>
            <person name="Kawachi M."/>
            <person name="Minakuchi Y."/>
            <person name="Toyoda A."/>
            <person name="Nozaki H."/>
        </authorList>
    </citation>
    <scope>NUCLEOTIDE SEQUENCE [LARGE SCALE GENOMIC DNA]</scope>
    <source>
        <strain evidence="2 3">NIES-4468</strain>
    </source>
</reference>
<protein>
    <recommendedName>
        <fullName evidence="4">Condensin complex subunit 1 C-terminal domain-containing protein</fullName>
    </recommendedName>
</protein>
<keyword evidence="3" id="KW-1185">Reference proteome</keyword>
<dbReference type="InterPro" id="IPR016024">
    <property type="entry name" value="ARM-type_fold"/>
</dbReference>
<dbReference type="PANTHER" id="PTHR14418">
    <property type="entry name" value="CONDENSIN COMPLEX SUBUNIT 3-RELATED"/>
    <property type="match status" value="1"/>
</dbReference>
<dbReference type="PANTHER" id="PTHR14418:SF5">
    <property type="entry name" value="CONDENSIN COMPLEX SUBUNIT 3"/>
    <property type="match status" value="1"/>
</dbReference>
<evidence type="ECO:0000313" key="3">
    <source>
        <dbReference type="Proteomes" id="UP001165090"/>
    </source>
</evidence>
<feature type="compositionally biased region" description="Polar residues" evidence="1">
    <location>
        <begin position="584"/>
        <end position="595"/>
    </location>
</feature>
<evidence type="ECO:0000313" key="2">
    <source>
        <dbReference type="EMBL" id="GLI71245.1"/>
    </source>
</evidence>
<name>A0ABQ5SMV0_9CHLO</name>
<dbReference type="Proteomes" id="UP001165090">
    <property type="component" value="Unassembled WGS sequence"/>
</dbReference>
<proteinExistence type="predicted"/>
<feature type="region of interest" description="Disordered" evidence="1">
    <location>
        <begin position="1158"/>
        <end position="1228"/>
    </location>
</feature>
<sequence length="1228" mass="130472">MAAASVIDFFERLSDGWIFDASHLKKLWAALRKDKDAACTQLAKCLLVYIGAPEKHESDKSIPRCMKEWAGLMPMDPVSKSWGEDVIGMLLAQLAEWMPQAAKHSRVRVLNLIVSILRGLRLETSLDEGIRISIVSSLLEHLPDKDDKVRQLVVIALTKLGFPEEGEDGSSDPTAAAKLLAELTDALHSDISQDVRVELVNRLPLDNPTLVEVLRHQSDRSANVAAAVYDKAARDVPMLRPTTPGGVSASPEQRISLLWYGLQEPREEPRSAAQGLLAKWFVDDAAKDIVMLLEAFDPQANTELCRLILDQLAASEHWDPQSWLKAETAAGRSLPDLARVAEQFEGQRQRAQAQSDAAGSGGASWLAGVSSALVFLWVYACRKVEEVALDKGRTAAERVAATVAQAEASAAAQAEAVLEAFLPTAQEMAKLCSRAAKAGPTYRYITAQLLELTTLSYMNWVDAASRLEAEATLWALITETPRSNKRGEPSGPSSWSPFLPAAIGGSGAWEAVVLRFATALYSSDSAALVHGVLPMVLKLVEAGMPSALSGERMDEAPEGPLLQALTFLHLLMATAGPGVHPASSAATVQPATQQHEGPVNTSTGTSSGGARSTWTLAQAVDSLAWSASGNPSPTVRAAAVRCYVELCLRDGGLEHVPRAIAMLAPKLSSATAAAGGAVANDDDLEFAAQQLLLRRVALQGLVDLALTWGEPTVTAELKKAVAAAADCHQINDVTAQLEALGMDQDKAVARSVDAGAAAATEAAAARSSHVAGGVVPILMRLTEGAVRKFQGYDGYVPARGIVADALLGAARLVHCWSLQRRLNKRLRHQAVTTMQPRLAEQLLTRLLLARFSPSLESEPGLRSQISAFFKSFQEVASEAGEEGAMYRRMLAGSFLHAARYAMALPAPAGAPATARGCVAPALMEFAGELLASTAAVAVGPAAVSAAVSDSDDAEVSHENRKVPSASTVSDAATAAPGAPADRDRGNDVEDRLPDAVVWLCEMVLEEVVRLSSPGRSSLDTSEGRVRAYAAELCKTPMRLLPGLPVINAATSPAVLTTIRWLAYLGRRAVLKASGGNLVKTVVPDTAYKKLQEFVGMLESLQQVKTSPMSEEDAKVFLQTLWDQHREKLEQLPSLEDVTADLAPDDEWDMLAMDASQGGLAGRAAGGRAEQARAKKRGPGTKGATKSGATKSRGSSTTTTTTTTRTRQTGKAAASRGIKSSRRAEALST</sequence>
<dbReference type="InterPro" id="IPR027165">
    <property type="entry name" value="CND3"/>
</dbReference>
<feature type="region of interest" description="Disordered" evidence="1">
    <location>
        <begin position="581"/>
        <end position="610"/>
    </location>
</feature>
<feature type="compositionally biased region" description="Low complexity" evidence="1">
    <location>
        <begin position="1184"/>
        <end position="1213"/>
    </location>
</feature>
<evidence type="ECO:0008006" key="4">
    <source>
        <dbReference type="Google" id="ProtNLM"/>
    </source>
</evidence>
<feature type="compositionally biased region" description="Low complexity" evidence="1">
    <location>
        <begin position="962"/>
        <end position="979"/>
    </location>
</feature>
<feature type="non-terminal residue" evidence="2">
    <location>
        <position position="1228"/>
    </location>
</feature>
<evidence type="ECO:0000256" key="1">
    <source>
        <dbReference type="SAM" id="MobiDB-lite"/>
    </source>
</evidence>
<dbReference type="SUPFAM" id="SSF48371">
    <property type="entry name" value="ARM repeat"/>
    <property type="match status" value="1"/>
</dbReference>
<feature type="region of interest" description="Disordered" evidence="1">
    <location>
        <begin position="948"/>
        <end position="987"/>
    </location>
</feature>
<comment type="caution">
    <text evidence="2">The sequence shown here is derived from an EMBL/GenBank/DDBJ whole genome shotgun (WGS) entry which is preliminary data.</text>
</comment>
<gene>
    <name evidence="2" type="ORF">VaNZ11_016368</name>
</gene>
<accession>A0ABQ5SMV0</accession>
<organism evidence="2 3">
    <name type="scientific">Volvox africanus</name>
    <dbReference type="NCBI Taxonomy" id="51714"/>
    <lineage>
        <taxon>Eukaryota</taxon>
        <taxon>Viridiplantae</taxon>
        <taxon>Chlorophyta</taxon>
        <taxon>core chlorophytes</taxon>
        <taxon>Chlorophyceae</taxon>
        <taxon>CS clade</taxon>
        <taxon>Chlamydomonadales</taxon>
        <taxon>Volvocaceae</taxon>
        <taxon>Volvox</taxon>
    </lineage>
</organism>
<dbReference type="EMBL" id="BSDZ01000103">
    <property type="protein sequence ID" value="GLI71245.1"/>
    <property type="molecule type" value="Genomic_DNA"/>
</dbReference>